<feature type="coiled-coil region" evidence="1">
    <location>
        <begin position="354"/>
        <end position="444"/>
    </location>
</feature>
<evidence type="ECO:0000256" key="2">
    <source>
        <dbReference type="SAM" id="MobiDB-lite"/>
    </source>
</evidence>
<evidence type="ECO:0008006" key="5">
    <source>
        <dbReference type="Google" id="ProtNLM"/>
    </source>
</evidence>
<feature type="region of interest" description="Disordered" evidence="2">
    <location>
        <begin position="671"/>
        <end position="719"/>
    </location>
</feature>
<accession>A0AAU9UDE8</accession>
<proteinExistence type="predicted"/>
<keyword evidence="4" id="KW-1185">Reference proteome</keyword>
<reference evidence="3" key="1">
    <citation type="submission" date="2022-03" db="EMBL/GenBank/DDBJ databases">
        <authorList>
            <person name="Tunstrom K."/>
        </authorList>
    </citation>
    <scope>NUCLEOTIDE SEQUENCE</scope>
</reference>
<dbReference type="GO" id="GO:0007268">
    <property type="term" value="P:chemical synaptic transmission"/>
    <property type="evidence" value="ECO:0007669"/>
    <property type="project" value="InterPro"/>
</dbReference>
<feature type="compositionally biased region" description="Basic and acidic residues" evidence="2">
    <location>
        <begin position="314"/>
        <end position="328"/>
    </location>
</feature>
<dbReference type="GO" id="GO:0045202">
    <property type="term" value="C:synapse"/>
    <property type="evidence" value="ECO:0007669"/>
    <property type="project" value="GOC"/>
</dbReference>
<dbReference type="GO" id="GO:0060271">
    <property type="term" value="P:cilium assembly"/>
    <property type="evidence" value="ECO:0007669"/>
    <property type="project" value="InterPro"/>
</dbReference>
<dbReference type="Proteomes" id="UP001153954">
    <property type="component" value="Unassembled WGS sequence"/>
</dbReference>
<dbReference type="GO" id="GO:0097539">
    <property type="term" value="C:ciliary transition fiber"/>
    <property type="evidence" value="ECO:0007669"/>
    <property type="project" value="TreeGrafter"/>
</dbReference>
<feature type="compositionally biased region" description="Basic and acidic residues" evidence="2">
    <location>
        <begin position="684"/>
        <end position="699"/>
    </location>
</feature>
<sequence length="719" mass="83778">MDDRLANTPFIPTYSCIYKKCQPQESVQKLTFTGNFTPGHRHFDISTSERRSMRQQILNSVLKKTESLMMEHRSSDFNNPTYEDPKDIVEKPPKPPRKRNIQGIAVTSPRSKEGKSLLKEQKRKLTKKYESLVTALMDKCEENVIVITEKESQINKLKDKLKTVLEYNKLFANENDRIKNEYTTLVNYVEECKRVIREERERNGELEKKIMKYEEKVKHYDFPEKEQSTTIPLVEVCMSCSSRQIVLNQAREQNTRLQKDMQALKDVLYRLNVQLSRYQERLRSINPLSAEGSVFKPTEKYDGFDSLITASLGQRHDTNDDGHTKNVPEDGATTSERVVDLSGLLSAQALAPLFDAYQENLQEKDNLILDYEKQFENMNKKSKQIVEENKSLLDKVNTLEEEIVRVRQSYKKLVVEKETCDVERATLSERAERAESKLKEVYELYEGKMAAMFRDYETIHREYFTVKTALEASAGKMAQLDAMRAKTVPADLHERRLDDCKRLLEELKHQYSMESERKNEQIKKLEDELRKTDEKYNKICEEHETVKEDLKTALKNVKLYRKAAVVFRHRARSAAARATRARRTQRAQNGEPLRKALDALQRIKAEIKMVKSRAHSSLVELERRMEEQQRAQMETRRELERAELALRHKEAVIRSLIDKVADVEEVRLSQTNTSRLQGIPSSDSSDHSPKTQDKRERTNVKLVPGPGGYYQEKDGKKKK</sequence>
<organism evidence="3 4">
    <name type="scientific">Euphydryas editha</name>
    <name type="common">Edith's checkerspot</name>
    <dbReference type="NCBI Taxonomy" id="104508"/>
    <lineage>
        <taxon>Eukaryota</taxon>
        <taxon>Metazoa</taxon>
        <taxon>Ecdysozoa</taxon>
        <taxon>Arthropoda</taxon>
        <taxon>Hexapoda</taxon>
        <taxon>Insecta</taxon>
        <taxon>Pterygota</taxon>
        <taxon>Neoptera</taxon>
        <taxon>Endopterygota</taxon>
        <taxon>Lepidoptera</taxon>
        <taxon>Glossata</taxon>
        <taxon>Ditrysia</taxon>
        <taxon>Papilionoidea</taxon>
        <taxon>Nymphalidae</taxon>
        <taxon>Nymphalinae</taxon>
        <taxon>Euphydryas</taxon>
    </lineage>
</organism>
<dbReference type="PANTHER" id="PTHR36170:SF1">
    <property type="entry name" value="CENTROSOMAL PROTEIN OF 89 KDA"/>
    <property type="match status" value="1"/>
</dbReference>
<feature type="compositionally biased region" description="Basic and acidic residues" evidence="2">
    <location>
        <begin position="83"/>
        <end position="93"/>
    </location>
</feature>
<gene>
    <name evidence="3" type="ORF">EEDITHA_LOCUS12998</name>
</gene>
<feature type="region of interest" description="Disordered" evidence="2">
    <location>
        <begin position="74"/>
        <end position="117"/>
    </location>
</feature>
<evidence type="ECO:0000313" key="3">
    <source>
        <dbReference type="EMBL" id="CAH2097819.1"/>
    </source>
</evidence>
<feature type="coiled-coil region" evidence="1">
    <location>
        <begin position="593"/>
        <end position="659"/>
    </location>
</feature>
<feature type="coiled-coil region" evidence="1">
    <location>
        <begin position="490"/>
        <end position="542"/>
    </location>
</feature>
<dbReference type="AlphaFoldDB" id="A0AAU9UDE8"/>
<protein>
    <recommendedName>
        <fullName evidence="5">Centrosomal protein of 89 kDa</fullName>
    </recommendedName>
</protein>
<feature type="compositionally biased region" description="Polar residues" evidence="2">
    <location>
        <begin position="671"/>
        <end position="683"/>
    </location>
</feature>
<dbReference type="GO" id="GO:0005814">
    <property type="term" value="C:centriole"/>
    <property type="evidence" value="ECO:0007669"/>
    <property type="project" value="InterPro"/>
</dbReference>
<dbReference type="GO" id="GO:0007005">
    <property type="term" value="P:mitochondrion organization"/>
    <property type="evidence" value="ECO:0007669"/>
    <property type="project" value="InterPro"/>
</dbReference>
<feature type="coiled-coil region" evidence="1">
    <location>
        <begin position="189"/>
        <end position="216"/>
    </location>
</feature>
<comment type="caution">
    <text evidence="3">The sequence shown here is derived from an EMBL/GenBank/DDBJ whole genome shotgun (WGS) entry which is preliminary data.</text>
</comment>
<dbReference type="EMBL" id="CAKOGL010000018">
    <property type="protein sequence ID" value="CAH2097819.1"/>
    <property type="molecule type" value="Genomic_DNA"/>
</dbReference>
<feature type="coiled-coil region" evidence="1">
    <location>
        <begin position="247"/>
        <end position="281"/>
    </location>
</feature>
<feature type="region of interest" description="Disordered" evidence="2">
    <location>
        <begin position="313"/>
        <end position="332"/>
    </location>
</feature>
<dbReference type="InterPro" id="IPR033545">
    <property type="entry name" value="CEP89"/>
</dbReference>
<dbReference type="PANTHER" id="PTHR36170">
    <property type="entry name" value="CENTROSOMAL PROTEIN OF 89 KDA"/>
    <property type="match status" value="1"/>
</dbReference>
<keyword evidence="1" id="KW-0175">Coiled coil</keyword>
<evidence type="ECO:0000313" key="4">
    <source>
        <dbReference type="Proteomes" id="UP001153954"/>
    </source>
</evidence>
<name>A0AAU9UDE8_EUPED</name>
<evidence type="ECO:0000256" key="1">
    <source>
        <dbReference type="SAM" id="Coils"/>
    </source>
</evidence>